<keyword evidence="2" id="KW-1185">Reference proteome</keyword>
<accession>A0ABT3J5P7</accession>
<protein>
    <submittedName>
        <fullName evidence="1">Uncharacterized protein</fullName>
    </submittedName>
</protein>
<sequence>MRRTIPFPPRLVEISAKNAKESLDSRKGKRAGDHVTKRIAAYRLPDGRVQAAYDPYEPFHPEGAMPGLADLHSRLKYYPNDTSGYAGTCSNFIPAHEILRDAPLTDAEARYNRWDELSIAHIREVFEPHREAFICALGEDQMAGWLDRLKASVVLTHVTPVRHGMDDGEPPAAIFMARTSFRSEIHVGSSLEALADGLKCRFNFIPGKDLDPAAFIAAVIDHGARAGWTTSFEQIETPDRRYVHPVGVNRAAAEILGETPVKALLRAPEPIAIALVEHGDRQVIVHARDRESLTGHIARAALTLTGRTAGEFAGMKDQAIIDRIWQEADGFFIWEGEGAAHLGYGTRPAHFAVARITFEGDATPQIRVTAASSRDSLENPLSELLGDLMPEVAANADLGDIIDAAFAHDDVELTVMSREEIRRVLAASPETPEMEI</sequence>
<gene>
    <name evidence="1" type="ORF">OM960_15835</name>
</gene>
<dbReference type="Proteomes" id="UP001207582">
    <property type="component" value="Unassembled WGS sequence"/>
</dbReference>
<reference evidence="1 2" key="1">
    <citation type="submission" date="2022-10" db="EMBL/GenBank/DDBJ databases">
        <title>Defluviimonas sp. CAU 1641 isolated from mud.</title>
        <authorList>
            <person name="Kim W."/>
        </authorList>
    </citation>
    <scope>NUCLEOTIDE SEQUENCE [LARGE SCALE GENOMIC DNA]</scope>
    <source>
        <strain evidence="1 2">CAU 1641</strain>
    </source>
</reference>
<evidence type="ECO:0000313" key="1">
    <source>
        <dbReference type="EMBL" id="MCW3783020.1"/>
    </source>
</evidence>
<organism evidence="1 2">
    <name type="scientific">Defluviimonas salinarum</name>
    <dbReference type="NCBI Taxonomy" id="2992147"/>
    <lineage>
        <taxon>Bacteria</taxon>
        <taxon>Pseudomonadati</taxon>
        <taxon>Pseudomonadota</taxon>
        <taxon>Alphaproteobacteria</taxon>
        <taxon>Rhodobacterales</taxon>
        <taxon>Paracoccaceae</taxon>
        <taxon>Albidovulum</taxon>
    </lineage>
</organism>
<name>A0ABT3J5P7_9RHOB</name>
<dbReference type="EMBL" id="JAPDOG010000014">
    <property type="protein sequence ID" value="MCW3783020.1"/>
    <property type="molecule type" value="Genomic_DNA"/>
</dbReference>
<comment type="caution">
    <text evidence="1">The sequence shown here is derived from an EMBL/GenBank/DDBJ whole genome shotgun (WGS) entry which is preliminary data.</text>
</comment>
<evidence type="ECO:0000313" key="2">
    <source>
        <dbReference type="Proteomes" id="UP001207582"/>
    </source>
</evidence>
<dbReference type="RefSeq" id="WP_264772654.1">
    <property type="nucleotide sequence ID" value="NZ_JAPDOG010000014.1"/>
</dbReference>
<proteinExistence type="predicted"/>